<keyword evidence="12" id="KW-1185">Reference proteome</keyword>
<evidence type="ECO:0000256" key="5">
    <source>
        <dbReference type="ARBA" id="ARBA00022741"/>
    </source>
</evidence>
<protein>
    <recommendedName>
        <fullName evidence="2">histidine kinase</fullName>
        <ecNumber evidence="2">2.7.13.3</ecNumber>
    </recommendedName>
</protein>
<dbReference type="SMART" id="SM00091">
    <property type="entry name" value="PAS"/>
    <property type="match status" value="1"/>
</dbReference>
<dbReference type="Pfam" id="PF02518">
    <property type="entry name" value="HATPase_c"/>
    <property type="match status" value="1"/>
</dbReference>
<dbReference type="Gene3D" id="3.30.450.20">
    <property type="entry name" value="PAS domain"/>
    <property type="match status" value="1"/>
</dbReference>
<organism evidence="11 12">
    <name type="scientific">Desulfovibrio ferrophilus</name>
    <dbReference type="NCBI Taxonomy" id="241368"/>
    <lineage>
        <taxon>Bacteria</taxon>
        <taxon>Pseudomonadati</taxon>
        <taxon>Thermodesulfobacteriota</taxon>
        <taxon>Desulfovibrionia</taxon>
        <taxon>Desulfovibrionales</taxon>
        <taxon>Desulfovibrionaceae</taxon>
        <taxon>Desulfovibrio</taxon>
    </lineage>
</organism>
<feature type="domain" description="PAS" evidence="10">
    <location>
        <begin position="247"/>
        <end position="303"/>
    </location>
</feature>
<dbReference type="InterPro" id="IPR035965">
    <property type="entry name" value="PAS-like_dom_sf"/>
</dbReference>
<evidence type="ECO:0000256" key="2">
    <source>
        <dbReference type="ARBA" id="ARBA00012438"/>
    </source>
</evidence>
<evidence type="ECO:0000256" key="3">
    <source>
        <dbReference type="ARBA" id="ARBA00022553"/>
    </source>
</evidence>
<dbReference type="KEGG" id="dfl:DFE_3249"/>
<evidence type="ECO:0000259" key="9">
    <source>
        <dbReference type="PROSITE" id="PS50109"/>
    </source>
</evidence>
<dbReference type="GO" id="GO:0004673">
    <property type="term" value="F:protein histidine kinase activity"/>
    <property type="evidence" value="ECO:0007669"/>
    <property type="project" value="UniProtKB-EC"/>
</dbReference>
<dbReference type="GO" id="GO:0005524">
    <property type="term" value="F:ATP binding"/>
    <property type="evidence" value="ECO:0007669"/>
    <property type="project" value="UniProtKB-KW"/>
</dbReference>
<dbReference type="Gene3D" id="3.30.565.10">
    <property type="entry name" value="Histidine kinase-like ATPase, C-terminal domain"/>
    <property type="match status" value="1"/>
</dbReference>
<dbReference type="NCBIfam" id="TIGR00229">
    <property type="entry name" value="sensory_box"/>
    <property type="match status" value="1"/>
</dbReference>
<dbReference type="PROSITE" id="PS50109">
    <property type="entry name" value="HIS_KIN"/>
    <property type="match status" value="1"/>
</dbReference>
<dbReference type="OrthoDB" id="5342108at2"/>
<feature type="transmembrane region" description="Helical" evidence="8">
    <location>
        <begin position="195"/>
        <end position="213"/>
    </location>
</feature>
<proteinExistence type="predicted"/>
<keyword evidence="7" id="KW-0067">ATP-binding</keyword>
<dbReference type="InterPro" id="IPR011495">
    <property type="entry name" value="Sig_transdc_His_kin_sub2_dim/P"/>
</dbReference>
<dbReference type="CDD" id="cd00130">
    <property type="entry name" value="PAS"/>
    <property type="match status" value="1"/>
</dbReference>
<dbReference type="RefSeq" id="WP_126380964.1">
    <property type="nucleotide sequence ID" value="NZ_AP017378.1"/>
</dbReference>
<dbReference type="InterPro" id="IPR000014">
    <property type="entry name" value="PAS"/>
</dbReference>
<keyword evidence="6" id="KW-0418">Kinase</keyword>
<dbReference type="Proteomes" id="UP000269883">
    <property type="component" value="Chromosome"/>
</dbReference>
<keyword evidence="8" id="KW-0472">Membrane</keyword>
<dbReference type="AlphaFoldDB" id="A0A2Z6B3F2"/>
<gene>
    <name evidence="11" type="ORF">DFE_3249</name>
</gene>
<keyword evidence="3" id="KW-0597">Phosphoprotein</keyword>
<evidence type="ECO:0000313" key="12">
    <source>
        <dbReference type="Proteomes" id="UP000269883"/>
    </source>
</evidence>
<feature type="transmembrane region" description="Helical" evidence="8">
    <location>
        <begin position="6"/>
        <end position="25"/>
    </location>
</feature>
<keyword evidence="8" id="KW-0812">Transmembrane</keyword>
<dbReference type="PROSITE" id="PS50112">
    <property type="entry name" value="PAS"/>
    <property type="match status" value="1"/>
</dbReference>
<dbReference type="PANTHER" id="PTHR41523">
    <property type="entry name" value="TWO-COMPONENT SYSTEM SENSOR PROTEIN"/>
    <property type="match status" value="1"/>
</dbReference>
<evidence type="ECO:0000256" key="8">
    <source>
        <dbReference type="SAM" id="Phobius"/>
    </source>
</evidence>
<reference evidence="11 12" key="1">
    <citation type="journal article" date="2018" name="Sci. Adv.">
        <title>Multi-heme cytochromes provide a pathway for survival in energy-limited environments.</title>
        <authorList>
            <person name="Deng X."/>
            <person name="Dohmae N."/>
            <person name="Nealson K.H."/>
            <person name="Hashimoto K."/>
            <person name="Okamoto A."/>
        </authorList>
    </citation>
    <scope>NUCLEOTIDE SEQUENCE [LARGE SCALE GENOMIC DNA]</scope>
    <source>
        <strain evidence="11 12">IS5</strain>
    </source>
</reference>
<dbReference type="InterPro" id="IPR005467">
    <property type="entry name" value="His_kinase_dom"/>
</dbReference>
<dbReference type="Pfam" id="PF08447">
    <property type="entry name" value="PAS_3"/>
    <property type="match status" value="1"/>
</dbReference>
<dbReference type="InterPro" id="IPR036890">
    <property type="entry name" value="HATPase_C_sf"/>
</dbReference>
<dbReference type="EMBL" id="AP017378">
    <property type="protein sequence ID" value="BBD09975.1"/>
    <property type="molecule type" value="Genomic_DNA"/>
</dbReference>
<dbReference type="InterPro" id="IPR003594">
    <property type="entry name" value="HATPase_dom"/>
</dbReference>
<evidence type="ECO:0000313" key="11">
    <source>
        <dbReference type="EMBL" id="BBD09975.1"/>
    </source>
</evidence>
<dbReference type="PANTHER" id="PTHR41523:SF8">
    <property type="entry name" value="ETHYLENE RESPONSE SENSOR PROTEIN"/>
    <property type="match status" value="1"/>
</dbReference>
<evidence type="ECO:0000256" key="6">
    <source>
        <dbReference type="ARBA" id="ARBA00022777"/>
    </source>
</evidence>
<feature type="domain" description="Histidine kinase" evidence="9">
    <location>
        <begin position="383"/>
        <end position="575"/>
    </location>
</feature>
<dbReference type="Pfam" id="PF07568">
    <property type="entry name" value="HisKA_2"/>
    <property type="match status" value="1"/>
</dbReference>
<keyword evidence="8" id="KW-1133">Transmembrane helix</keyword>
<evidence type="ECO:0000256" key="7">
    <source>
        <dbReference type="ARBA" id="ARBA00022840"/>
    </source>
</evidence>
<evidence type="ECO:0000256" key="1">
    <source>
        <dbReference type="ARBA" id="ARBA00000085"/>
    </source>
</evidence>
<evidence type="ECO:0000256" key="4">
    <source>
        <dbReference type="ARBA" id="ARBA00022679"/>
    </source>
</evidence>
<dbReference type="SUPFAM" id="SSF55785">
    <property type="entry name" value="PYP-like sensor domain (PAS domain)"/>
    <property type="match status" value="1"/>
</dbReference>
<name>A0A2Z6B3F2_9BACT</name>
<sequence>MNRFYSAHLLIIPLLVVFWIAFLSFNAQRIDDVVDAYRNVQLQVVRKAAHSGEEVFAQGATAENISMATLEKRFMGQVIQPVQLLRECNLFVTRDRHVFHCTLPEFSPSLIGHRIRDMFDAQIEKGASDYDTLIAGVDAGTKGTTSFVWSKDRGTEHTAWASFRVLGQTWTIGASTPESAILAFSGIPNQIRRETTILAAISALFLLIMAVLARQQRLSVQHQKKLKSTVDARTSELTKANQRLRSSEEKYRLLVEHQNDVVVKINSHGRLEFVSPSYCDLIGKPESDMLGSRFIKMVHKEDRRKAYIATRNLDTPPHSFLVEARMHTREGVRWLSWTGKGVPSKDGAPYAEIVGIGRDITDMVLARERIANSLTEKEVLLQEVHHRVKNNLQIICSLLDMASRRLHSPLDQELFQDVHSKIEGMSLIHTQLYQSEHFDSIDIGEYTTALFEQLAKMFSRGNVELELDADKVYLPINRAIPCGLVLNEALTNVFKHAYATGLGGKVSILLKNSNGQVRLRIADDGPGLPEDWETRGAKSMGMKLMRNIVEFQLGGSLMVNTGPNSAFDINFPADQN</sequence>
<accession>A0A2Z6B3F2</accession>
<dbReference type="SUPFAM" id="SSF55874">
    <property type="entry name" value="ATPase domain of HSP90 chaperone/DNA topoisomerase II/histidine kinase"/>
    <property type="match status" value="1"/>
</dbReference>
<dbReference type="InterPro" id="IPR013655">
    <property type="entry name" value="PAS_fold_3"/>
</dbReference>
<keyword evidence="5" id="KW-0547">Nucleotide-binding</keyword>
<evidence type="ECO:0000259" key="10">
    <source>
        <dbReference type="PROSITE" id="PS50112"/>
    </source>
</evidence>
<dbReference type="EC" id="2.7.13.3" evidence="2"/>
<keyword evidence="4" id="KW-0808">Transferase</keyword>
<dbReference type="SMART" id="SM00387">
    <property type="entry name" value="HATPase_c"/>
    <property type="match status" value="1"/>
</dbReference>
<comment type="catalytic activity">
    <reaction evidence="1">
        <text>ATP + protein L-histidine = ADP + protein N-phospho-L-histidine.</text>
        <dbReference type="EC" id="2.7.13.3"/>
    </reaction>
</comment>